<dbReference type="EMBL" id="HBNR01029231">
    <property type="protein sequence ID" value="CAE4582615.1"/>
    <property type="molecule type" value="Transcribed_RNA"/>
</dbReference>
<feature type="compositionally biased region" description="Low complexity" evidence="1">
    <location>
        <begin position="610"/>
        <end position="623"/>
    </location>
</feature>
<sequence length="744" mass="73857">MEVTGTVAPSTAAVAGRQSLRGPTLASSGVGGRAASAGSASHPRAALAAPRISPKDESAPLGGPCLLLRPASAAHEMVSAPPSIAGVSSGTDDSGSESSLPSPCKGVPGQCSIVSSAPDDPTGVFTASDLGSVVDKSSHGTNAIHMPSAHTTMEGPCTLEQSVHWVHNCGSNATDDCGMALSHGHCSHATADGPCAGAPPTPRVLSSVDAGDSAATALPTLGWRMRQLQMLVDDEHQKLGFGSSLRTASPVARQADPAPPSELLAKTSPVASSLLVVNCRPPRQAAPAGAAGEDGEGAAQEPEASSWRAAGSQVPATVGRPAGAAAARKPATIQIELPQEAGAVTDDSSSGPPLQPHSAEADGPSVASTWRASVRPSGLRHSPAPRAKCRSPASGITAGLISSPGEDVARCGPAGSTSAAQLPQRREGCCPPRASASSPLGHAGSYEGPSPRVSASMHATVPPNSARPQAAPFAVTVHCFPEPDSGEKVCTRQPTALALRASTPSDCSPSPAHSSRSGADSAAGAGSCPAAAGPQSRGLALAADPAWPPQRRASESTPAGLHKKVPLEDSSSEQEGGGGGNGGHCQHDAGRFASQLACAMDVGRQRRNLQQPADAPRPAAPQVRPRRSPGGSALEVAEQAAGVPAPGAAEPCATAAPERAGGAPSSCSAARPTVPERTLAGPGPQSAARALQRTAGGLPLFPSAARHGSAAAAAAAAAAALRVPPRRGLTEQLIVGRRLGPCTR</sequence>
<feature type="region of interest" description="Disordered" evidence="1">
    <location>
        <begin position="500"/>
        <end position="588"/>
    </location>
</feature>
<evidence type="ECO:0000256" key="1">
    <source>
        <dbReference type="SAM" id="MobiDB-lite"/>
    </source>
</evidence>
<feature type="compositionally biased region" description="Low complexity" evidence="1">
    <location>
        <begin position="635"/>
        <end position="660"/>
    </location>
</feature>
<feature type="region of interest" description="Disordered" evidence="1">
    <location>
        <begin position="81"/>
        <end position="107"/>
    </location>
</feature>
<gene>
    <name evidence="2" type="ORF">AMON00008_LOCUS19914</name>
</gene>
<feature type="region of interest" description="Disordered" evidence="1">
    <location>
        <begin position="1"/>
        <end position="58"/>
    </location>
</feature>
<feature type="region of interest" description="Disordered" evidence="1">
    <location>
        <begin position="342"/>
        <end position="467"/>
    </location>
</feature>
<organism evidence="2">
    <name type="scientific">Alexandrium monilatum</name>
    <dbReference type="NCBI Taxonomy" id="311494"/>
    <lineage>
        <taxon>Eukaryota</taxon>
        <taxon>Sar</taxon>
        <taxon>Alveolata</taxon>
        <taxon>Dinophyceae</taxon>
        <taxon>Gonyaulacales</taxon>
        <taxon>Pyrocystaceae</taxon>
        <taxon>Alexandrium</taxon>
    </lineage>
</organism>
<feature type="region of interest" description="Disordered" evidence="1">
    <location>
        <begin position="283"/>
        <end position="313"/>
    </location>
</feature>
<proteinExistence type="predicted"/>
<reference evidence="2" key="1">
    <citation type="submission" date="2021-01" db="EMBL/GenBank/DDBJ databases">
        <authorList>
            <person name="Corre E."/>
            <person name="Pelletier E."/>
            <person name="Niang G."/>
            <person name="Scheremetjew M."/>
            <person name="Finn R."/>
            <person name="Kale V."/>
            <person name="Holt S."/>
            <person name="Cochrane G."/>
            <person name="Meng A."/>
            <person name="Brown T."/>
            <person name="Cohen L."/>
        </authorList>
    </citation>
    <scope>NUCLEOTIDE SEQUENCE</scope>
    <source>
        <strain evidence="2">CCMP3105</strain>
    </source>
</reference>
<evidence type="ECO:0000313" key="2">
    <source>
        <dbReference type="EMBL" id="CAE4582615.1"/>
    </source>
</evidence>
<feature type="compositionally biased region" description="Low complexity" evidence="1">
    <location>
        <begin position="88"/>
        <end position="99"/>
    </location>
</feature>
<dbReference type="AlphaFoldDB" id="A0A7S4QG40"/>
<name>A0A7S4QG40_9DINO</name>
<feature type="region of interest" description="Disordered" evidence="1">
    <location>
        <begin position="608"/>
        <end position="685"/>
    </location>
</feature>
<feature type="compositionally biased region" description="Low complexity" evidence="1">
    <location>
        <begin position="512"/>
        <end position="533"/>
    </location>
</feature>
<accession>A0A7S4QG40</accession>
<feature type="compositionally biased region" description="Low complexity" evidence="1">
    <location>
        <begin position="283"/>
        <end position="304"/>
    </location>
</feature>
<protein>
    <submittedName>
        <fullName evidence="2">Uncharacterized protein</fullName>
    </submittedName>
</protein>